<evidence type="ECO:0000313" key="1">
    <source>
        <dbReference type="EMBL" id="RAK12795.1"/>
    </source>
</evidence>
<accession>A0A327XZH8</accession>
<dbReference type="Proteomes" id="UP000249165">
    <property type="component" value="Unassembled WGS sequence"/>
</dbReference>
<proteinExistence type="predicted"/>
<keyword evidence="2" id="KW-1185">Reference proteome</keyword>
<evidence type="ECO:0000313" key="2">
    <source>
        <dbReference type="Proteomes" id="UP000249165"/>
    </source>
</evidence>
<organism evidence="1 2">
    <name type="scientific">Salipiger aestuarii</name>
    <dbReference type="NCBI Taxonomy" id="568098"/>
    <lineage>
        <taxon>Bacteria</taxon>
        <taxon>Pseudomonadati</taxon>
        <taxon>Pseudomonadota</taxon>
        <taxon>Alphaproteobacteria</taxon>
        <taxon>Rhodobacterales</taxon>
        <taxon>Roseobacteraceae</taxon>
        <taxon>Salipiger</taxon>
    </lineage>
</organism>
<comment type="caution">
    <text evidence="1">The sequence shown here is derived from an EMBL/GenBank/DDBJ whole genome shotgun (WGS) entry which is preliminary data.</text>
</comment>
<protein>
    <submittedName>
        <fullName evidence="1">Uncharacterized protein</fullName>
    </submittedName>
</protein>
<reference evidence="1 2" key="1">
    <citation type="submission" date="2018-06" db="EMBL/GenBank/DDBJ databases">
        <title>Genomic Encyclopedia of Archaeal and Bacterial Type Strains, Phase II (KMG-II): from individual species to whole genera.</title>
        <authorList>
            <person name="Goeker M."/>
        </authorList>
    </citation>
    <scope>NUCLEOTIDE SEQUENCE [LARGE SCALE GENOMIC DNA]</scope>
    <source>
        <strain evidence="1 2">DSM 22011</strain>
    </source>
</reference>
<gene>
    <name evidence="1" type="ORF">ATI53_104129</name>
</gene>
<sequence length="160" mass="17549">MPRMKLLEQHLMARDFDRQVAETPGPRRRAERRHRAWHRCHRARGIGVSGERGTPGFTFFAQQKSVGSDSVLDRVQVGERLNVCGVRAQFIQHRLDGAGMGFGAFQPLTPAAQHIVFEIVNDSDEPARGQKLALHPPCGDAGTTIRILIAPPTIGGVAAL</sequence>
<dbReference type="EMBL" id="QLMG01000041">
    <property type="protein sequence ID" value="RAK12795.1"/>
    <property type="molecule type" value="Genomic_DNA"/>
</dbReference>
<dbReference type="AlphaFoldDB" id="A0A327XZH8"/>
<name>A0A327XZH8_9RHOB</name>